<dbReference type="Pfam" id="PF10502">
    <property type="entry name" value="Peptidase_S26"/>
    <property type="match status" value="1"/>
</dbReference>
<reference evidence="3 4" key="1">
    <citation type="submission" date="2021-03" db="EMBL/GenBank/DDBJ databases">
        <title>Antimicrobial resistance genes in bacteria isolated from Japanese honey, and their potential for conferring macrolide and lincosamide resistance in the American foulbrood pathogen Paenibacillus larvae.</title>
        <authorList>
            <person name="Okamoto M."/>
            <person name="Kumagai M."/>
            <person name="Kanamori H."/>
            <person name="Takamatsu D."/>
        </authorList>
    </citation>
    <scope>NUCLEOTIDE SEQUENCE [LARGE SCALE GENOMIC DNA]</scope>
    <source>
        <strain evidence="3 4">J42TS3</strain>
    </source>
</reference>
<accession>A0ABQ4MBE2</accession>
<dbReference type="SUPFAM" id="SSF51306">
    <property type="entry name" value="LexA/Signal peptidase"/>
    <property type="match status" value="1"/>
</dbReference>
<dbReference type="InterPro" id="IPR036286">
    <property type="entry name" value="LexA/Signal_pep-like_sf"/>
</dbReference>
<dbReference type="InterPro" id="IPR019758">
    <property type="entry name" value="Pept_S26A_signal_pept_1_CS"/>
</dbReference>
<evidence type="ECO:0000256" key="1">
    <source>
        <dbReference type="ARBA" id="ARBA00022801"/>
    </source>
</evidence>
<keyword evidence="1" id="KW-0378">Hydrolase</keyword>
<dbReference type="EMBL" id="BOSL01000006">
    <property type="protein sequence ID" value="GIP53311.1"/>
    <property type="molecule type" value="Genomic_DNA"/>
</dbReference>
<gene>
    <name evidence="3" type="ORF">J42TS3_23460</name>
</gene>
<evidence type="ECO:0000313" key="3">
    <source>
        <dbReference type="EMBL" id="GIP53311.1"/>
    </source>
</evidence>
<evidence type="ECO:0000313" key="4">
    <source>
        <dbReference type="Proteomes" id="UP000679992"/>
    </source>
</evidence>
<evidence type="ECO:0000259" key="2">
    <source>
        <dbReference type="Pfam" id="PF10502"/>
    </source>
</evidence>
<proteinExistence type="predicted"/>
<keyword evidence="4" id="KW-1185">Reference proteome</keyword>
<name>A0ABQ4MBE2_9BACL</name>
<organism evidence="3 4">
    <name type="scientific">Paenibacillus vini</name>
    <dbReference type="NCBI Taxonomy" id="1476024"/>
    <lineage>
        <taxon>Bacteria</taxon>
        <taxon>Bacillati</taxon>
        <taxon>Bacillota</taxon>
        <taxon>Bacilli</taxon>
        <taxon>Bacillales</taxon>
        <taxon>Paenibacillaceae</taxon>
        <taxon>Paenibacillus</taxon>
    </lineage>
</organism>
<dbReference type="RefSeq" id="WP_213654902.1">
    <property type="nucleotide sequence ID" value="NZ_BOSL01000006.1"/>
</dbReference>
<sequence>MNNKLFKETSGLGLPDSKIIIKDNEYYVVGDNTGNSIDSRFLGPISDTQIIGKVVKIFHANKK</sequence>
<protein>
    <recommendedName>
        <fullName evidence="2">Peptidase S26 domain-containing protein</fullName>
    </recommendedName>
</protein>
<feature type="domain" description="Peptidase S26" evidence="2">
    <location>
        <begin position="18"/>
        <end position="57"/>
    </location>
</feature>
<comment type="caution">
    <text evidence="3">The sequence shown here is derived from an EMBL/GenBank/DDBJ whole genome shotgun (WGS) entry which is preliminary data.</text>
</comment>
<dbReference type="InterPro" id="IPR019533">
    <property type="entry name" value="Peptidase_S26"/>
</dbReference>
<dbReference type="PROSITE" id="PS00761">
    <property type="entry name" value="SPASE_I_3"/>
    <property type="match status" value="1"/>
</dbReference>
<dbReference type="Gene3D" id="2.10.109.10">
    <property type="entry name" value="Umud Fragment, subunit A"/>
    <property type="match status" value="1"/>
</dbReference>
<dbReference type="Proteomes" id="UP000679992">
    <property type="component" value="Unassembled WGS sequence"/>
</dbReference>
<dbReference type="CDD" id="cd06530">
    <property type="entry name" value="S26_SPase_I"/>
    <property type="match status" value="1"/>
</dbReference>